<protein>
    <recommendedName>
        <fullName evidence="1">Peptidoglycan binding-like domain-containing protein</fullName>
    </recommendedName>
</protein>
<proteinExistence type="predicted"/>
<evidence type="ECO:0000259" key="1">
    <source>
        <dbReference type="Pfam" id="PF01471"/>
    </source>
</evidence>
<dbReference type="InterPro" id="IPR036366">
    <property type="entry name" value="PGBDSf"/>
</dbReference>
<organism evidence="2 3">
    <name type="scientific">Luteipulveratus mongoliensis</name>
    <dbReference type="NCBI Taxonomy" id="571913"/>
    <lineage>
        <taxon>Bacteria</taxon>
        <taxon>Bacillati</taxon>
        <taxon>Actinomycetota</taxon>
        <taxon>Actinomycetes</taxon>
        <taxon>Micrococcales</taxon>
        <taxon>Dermacoccaceae</taxon>
        <taxon>Luteipulveratus</taxon>
    </lineage>
</organism>
<feature type="domain" description="Peptidoglycan binding-like" evidence="1">
    <location>
        <begin position="76"/>
        <end position="134"/>
    </location>
</feature>
<dbReference type="InterPro" id="IPR036365">
    <property type="entry name" value="PGBD-like_sf"/>
</dbReference>
<dbReference type="AlphaFoldDB" id="A0A0K1JQ63"/>
<evidence type="ECO:0000313" key="3">
    <source>
        <dbReference type="Proteomes" id="UP000066480"/>
    </source>
</evidence>
<dbReference type="SUPFAM" id="SSF47090">
    <property type="entry name" value="PGBD-like"/>
    <property type="match status" value="2"/>
</dbReference>
<dbReference type="Pfam" id="PF01471">
    <property type="entry name" value="PG_binding_1"/>
    <property type="match status" value="2"/>
</dbReference>
<keyword evidence="3" id="KW-1185">Reference proteome</keyword>
<dbReference type="EMBL" id="CP011112">
    <property type="protein sequence ID" value="AKU18861.1"/>
    <property type="molecule type" value="Genomic_DNA"/>
</dbReference>
<evidence type="ECO:0000313" key="2">
    <source>
        <dbReference type="EMBL" id="AKU18861.1"/>
    </source>
</evidence>
<dbReference type="STRING" id="571913.VV02_12105"/>
<dbReference type="InterPro" id="IPR002477">
    <property type="entry name" value="Peptidoglycan-bd-like"/>
</dbReference>
<sequence>MGSRDVNAANRQVSQLQYLLRRYVPSLAVDGQYGYRTQTAVRTFQKAERLANTGSMRTNADWIRLFERNAIRYGSTGNAVRAAQLRLANQYGTIFGVTVDGSFGPKTLKAVRAYQSAFQRPVTGIVNVTTWDVLFEGLSA</sequence>
<dbReference type="Proteomes" id="UP000066480">
    <property type="component" value="Chromosome"/>
</dbReference>
<name>A0A0K1JQ63_9MICO</name>
<dbReference type="KEGG" id="lmoi:VV02_12105"/>
<reference evidence="2 3" key="1">
    <citation type="submission" date="2015-03" db="EMBL/GenBank/DDBJ databases">
        <title>Luteipulveratus halotolerans sp. nov., a novel actinobacterium (Dermacoccaceae) from Sarawak, Malaysia.</title>
        <authorList>
            <person name="Juboi H."/>
            <person name="Basik A."/>
            <person name="Shamsul S.S."/>
            <person name="Arnold P."/>
            <person name="Schmitt E.K."/>
            <person name="Sanglier J.-J."/>
            <person name="Yeo T."/>
        </authorList>
    </citation>
    <scope>NUCLEOTIDE SEQUENCE [LARGE SCALE GENOMIC DNA]</scope>
    <source>
        <strain evidence="2 3">MN07-A0370</strain>
    </source>
</reference>
<gene>
    <name evidence="2" type="ORF">VV02_12105</name>
</gene>
<accession>A0A0K1JQ63</accession>
<feature type="domain" description="Peptidoglycan binding-like" evidence="1">
    <location>
        <begin position="12"/>
        <end position="54"/>
    </location>
</feature>
<dbReference type="Gene3D" id="1.10.101.10">
    <property type="entry name" value="PGBD-like superfamily/PGBD"/>
    <property type="match status" value="2"/>
</dbReference>